<dbReference type="GO" id="GO:0006355">
    <property type="term" value="P:regulation of DNA-templated transcription"/>
    <property type="evidence" value="ECO:0007669"/>
    <property type="project" value="InterPro"/>
</dbReference>
<gene>
    <name evidence="1" type="ORF">QH73_0011865</name>
</gene>
<dbReference type="Gene3D" id="1.10.1220.10">
    <property type="entry name" value="Met repressor-like"/>
    <property type="match status" value="1"/>
</dbReference>
<dbReference type="Proteomes" id="UP000031532">
    <property type="component" value="Unassembled WGS sequence"/>
</dbReference>
<dbReference type="EMBL" id="JTJC03000003">
    <property type="protein sequence ID" value="NHC35346.1"/>
    <property type="molecule type" value="Genomic_DNA"/>
</dbReference>
<name>A0A9X5E5E3_9CYAN</name>
<dbReference type="AlphaFoldDB" id="A0A9X5E5E3"/>
<protein>
    <submittedName>
        <fullName evidence="1">Uncharacterized protein</fullName>
    </submittedName>
</protein>
<sequence length="73" mass="8605">MGKKDDRNYVQIRGHVRKDVARRFKQFCLDREVDYSEGLETILSAFFTTDTHITSGDLDRQNNSTHLPCYEQH</sequence>
<dbReference type="RefSeq" id="WP_039714165.1">
    <property type="nucleotide sequence ID" value="NZ_JTJC03000003.1"/>
</dbReference>
<dbReference type="OrthoDB" id="490523at2"/>
<accession>A0A9X5E5E3</accession>
<comment type="caution">
    <text evidence="1">The sequence shown here is derived from an EMBL/GenBank/DDBJ whole genome shotgun (WGS) entry which is preliminary data.</text>
</comment>
<evidence type="ECO:0000313" key="2">
    <source>
        <dbReference type="Proteomes" id="UP000031532"/>
    </source>
</evidence>
<keyword evidence="2" id="KW-1185">Reference proteome</keyword>
<dbReference type="InterPro" id="IPR013321">
    <property type="entry name" value="Arc_rbn_hlx_hlx"/>
</dbReference>
<reference evidence="1 2" key="1">
    <citation type="journal article" date="2015" name="Genome Announc.">
        <title>Draft Genome Sequence of the Terrestrial Cyanobacterium Scytonema millei VB511283, Isolated from Eastern India.</title>
        <authorList>
            <person name="Sen D."/>
            <person name="Chandrababunaidu M.M."/>
            <person name="Singh D."/>
            <person name="Sanghi N."/>
            <person name="Ghorai A."/>
            <person name="Mishra G.P."/>
            <person name="Madduluri M."/>
            <person name="Adhikary S.P."/>
            <person name="Tripathy S."/>
        </authorList>
    </citation>
    <scope>NUCLEOTIDE SEQUENCE [LARGE SCALE GENOMIC DNA]</scope>
    <source>
        <strain evidence="1 2">VB511283</strain>
    </source>
</reference>
<organism evidence="1 2">
    <name type="scientific">Scytonema millei VB511283</name>
    <dbReference type="NCBI Taxonomy" id="1245923"/>
    <lineage>
        <taxon>Bacteria</taxon>
        <taxon>Bacillati</taxon>
        <taxon>Cyanobacteriota</taxon>
        <taxon>Cyanophyceae</taxon>
        <taxon>Nostocales</taxon>
        <taxon>Scytonemataceae</taxon>
        <taxon>Scytonema</taxon>
    </lineage>
</organism>
<proteinExistence type="predicted"/>
<evidence type="ECO:0000313" key="1">
    <source>
        <dbReference type="EMBL" id="NHC35346.1"/>
    </source>
</evidence>